<dbReference type="RefSeq" id="XP_025554900.1">
    <property type="nucleotide sequence ID" value="XM_025690331.1"/>
</dbReference>
<evidence type="ECO:0000313" key="1">
    <source>
        <dbReference type="EMBL" id="RAL15746.1"/>
    </source>
</evidence>
<dbReference type="AlphaFoldDB" id="A0A395I768"/>
<proteinExistence type="predicted"/>
<organism evidence="1 2">
    <name type="scientific">Aspergillus homomorphus (strain CBS 101889)</name>
    <dbReference type="NCBI Taxonomy" id="1450537"/>
    <lineage>
        <taxon>Eukaryota</taxon>
        <taxon>Fungi</taxon>
        <taxon>Dikarya</taxon>
        <taxon>Ascomycota</taxon>
        <taxon>Pezizomycotina</taxon>
        <taxon>Eurotiomycetes</taxon>
        <taxon>Eurotiomycetidae</taxon>
        <taxon>Eurotiales</taxon>
        <taxon>Aspergillaceae</taxon>
        <taxon>Aspergillus</taxon>
        <taxon>Aspergillus subgen. Circumdati</taxon>
    </lineage>
</organism>
<name>A0A395I768_ASPHC</name>
<dbReference type="GeneID" id="37194620"/>
<accession>A0A395I768</accession>
<protein>
    <submittedName>
        <fullName evidence="1">Uncharacterized protein</fullName>
    </submittedName>
</protein>
<sequence>MTRPSPVMTFKPGFGTQGLIWFLQLVMSYISSLALPRHATRCPDAEPLVLTSGINLLAIIYELCMKCDGTVSNQSYHHGLNPDQLLKSGCSCDVSFDECDSYTPTADTSICGMSLPCSCLTGT</sequence>
<dbReference type="EMBL" id="KZ824270">
    <property type="protein sequence ID" value="RAL15746.1"/>
    <property type="molecule type" value="Genomic_DNA"/>
</dbReference>
<dbReference type="Proteomes" id="UP000248961">
    <property type="component" value="Unassembled WGS sequence"/>
</dbReference>
<keyword evidence="2" id="KW-1185">Reference proteome</keyword>
<dbReference type="VEuPathDB" id="FungiDB:BO97DRAFT_174227"/>
<reference evidence="1 2" key="1">
    <citation type="submission" date="2018-02" db="EMBL/GenBank/DDBJ databases">
        <title>The genomes of Aspergillus section Nigri reveals drivers in fungal speciation.</title>
        <authorList>
            <consortium name="DOE Joint Genome Institute"/>
            <person name="Vesth T.C."/>
            <person name="Nybo J."/>
            <person name="Theobald S."/>
            <person name="Brandl J."/>
            <person name="Frisvad J.C."/>
            <person name="Nielsen K.F."/>
            <person name="Lyhne E.K."/>
            <person name="Kogle M.E."/>
            <person name="Kuo A."/>
            <person name="Riley R."/>
            <person name="Clum A."/>
            <person name="Nolan M."/>
            <person name="Lipzen A."/>
            <person name="Salamov A."/>
            <person name="Henrissat B."/>
            <person name="Wiebenga A."/>
            <person name="De vries R.P."/>
            <person name="Grigoriev I.V."/>
            <person name="Mortensen U.H."/>
            <person name="Andersen M.R."/>
            <person name="Baker S.E."/>
        </authorList>
    </citation>
    <scope>NUCLEOTIDE SEQUENCE [LARGE SCALE GENOMIC DNA]</scope>
    <source>
        <strain evidence="1 2">CBS 101889</strain>
    </source>
</reference>
<gene>
    <name evidence="1" type="ORF">BO97DRAFT_174227</name>
</gene>
<evidence type="ECO:0000313" key="2">
    <source>
        <dbReference type="Proteomes" id="UP000248961"/>
    </source>
</evidence>